<sequence length="267" mass="30409">MSTEEPEPTAKARPRLAAPTRRGMFGLLVGTLKKAEREDKERNASEAAKKRMKLEARLQSKLRRENDTVRKAEDARKDKLTANRKEEELQLRDSVVKYRRSRLPILANFLLTSDVIPQDQDEDQVPSFPNPLSNPPRSHPPPLYYLPAILLPSQEAFISARRTAIKDAAEAEWQVFHAERAQGIEDVKTLRLKVEEAKKSQGEPMDEDAEDAGTRRTEDKKEDGEGRKEGDVETKMDTDEPEGKRDDSGEKEKEEPMQADDDEAVEY</sequence>
<keyword evidence="11" id="KW-1185">Reference proteome</keyword>
<dbReference type="OMA" id="IYYLPYR"/>
<accession>A0A2H3DFC8</accession>
<dbReference type="Pfam" id="PF04696">
    <property type="entry name" value="Pinin_SDK_memA"/>
    <property type="match status" value="1"/>
</dbReference>
<comment type="similarity">
    <text evidence="2">Belongs to the pinin family.</text>
</comment>
<feature type="compositionally biased region" description="Pro residues" evidence="8">
    <location>
        <begin position="128"/>
        <end position="140"/>
    </location>
</feature>
<reference evidence="11" key="1">
    <citation type="journal article" date="2017" name="Nat. Ecol. Evol.">
        <title>Genome expansion and lineage-specific genetic innovations in the forest pathogenic fungi Armillaria.</title>
        <authorList>
            <person name="Sipos G."/>
            <person name="Prasanna A.N."/>
            <person name="Walter M.C."/>
            <person name="O'Connor E."/>
            <person name="Balint B."/>
            <person name="Krizsan K."/>
            <person name="Kiss B."/>
            <person name="Hess J."/>
            <person name="Varga T."/>
            <person name="Slot J."/>
            <person name="Riley R."/>
            <person name="Boka B."/>
            <person name="Rigling D."/>
            <person name="Barry K."/>
            <person name="Lee J."/>
            <person name="Mihaltcheva S."/>
            <person name="LaButti K."/>
            <person name="Lipzen A."/>
            <person name="Waldron R."/>
            <person name="Moloney N.M."/>
            <person name="Sperisen C."/>
            <person name="Kredics L."/>
            <person name="Vagvoelgyi C."/>
            <person name="Patrignani A."/>
            <person name="Fitzpatrick D."/>
            <person name="Nagy I."/>
            <person name="Doyle S."/>
            <person name="Anderson J.B."/>
            <person name="Grigoriev I.V."/>
            <person name="Gueldener U."/>
            <person name="Muensterkoetter M."/>
            <person name="Nagy L.G."/>
        </authorList>
    </citation>
    <scope>NUCLEOTIDE SEQUENCE [LARGE SCALE GENOMIC DNA]</scope>
    <source>
        <strain evidence="11">Ar21-2</strain>
    </source>
</reference>
<dbReference type="Proteomes" id="UP000217790">
    <property type="component" value="Unassembled WGS sequence"/>
</dbReference>
<keyword evidence="5" id="KW-0804">Transcription</keyword>
<dbReference type="GO" id="GO:0006397">
    <property type="term" value="P:mRNA processing"/>
    <property type="evidence" value="ECO:0007669"/>
    <property type="project" value="UniProtKB-KW"/>
</dbReference>
<feature type="compositionally biased region" description="Basic and acidic residues" evidence="8">
    <location>
        <begin position="212"/>
        <end position="256"/>
    </location>
</feature>
<evidence type="ECO:0000313" key="11">
    <source>
        <dbReference type="Proteomes" id="UP000217790"/>
    </source>
</evidence>
<protein>
    <recommendedName>
        <fullName evidence="9">Pinin/SDK/MemA protein domain-containing protein</fullName>
    </recommendedName>
</protein>
<keyword evidence="7" id="KW-0539">Nucleus</keyword>
<dbReference type="GO" id="GO:0008380">
    <property type="term" value="P:RNA splicing"/>
    <property type="evidence" value="ECO:0007669"/>
    <property type="project" value="UniProtKB-KW"/>
</dbReference>
<organism evidence="10 11">
    <name type="scientific">Armillaria gallica</name>
    <name type="common">Bulbous honey fungus</name>
    <name type="synonym">Armillaria bulbosa</name>
    <dbReference type="NCBI Taxonomy" id="47427"/>
    <lineage>
        <taxon>Eukaryota</taxon>
        <taxon>Fungi</taxon>
        <taxon>Dikarya</taxon>
        <taxon>Basidiomycota</taxon>
        <taxon>Agaricomycotina</taxon>
        <taxon>Agaricomycetes</taxon>
        <taxon>Agaricomycetidae</taxon>
        <taxon>Agaricales</taxon>
        <taxon>Marasmiineae</taxon>
        <taxon>Physalacriaceae</taxon>
        <taxon>Armillaria</taxon>
    </lineage>
</organism>
<dbReference type="AlphaFoldDB" id="A0A2H3DFC8"/>
<evidence type="ECO:0000256" key="4">
    <source>
        <dbReference type="ARBA" id="ARBA00023015"/>
    </source>
</evidence>
<name>A0A2H3DFC8_ARMGA</name>
<feature type="domain" description="Pinin/SDK/MemA protein" evidence="9">
    <location>
        <begin position="22"/>
        <end position="112"/>
    </location>
</feature>
<feature type="compositionally biased region" description="Acidic residues" evidence="8">
    <location>
        <begin position="257"/>
        <end position="267"/>
    </location>
</feature>
<gene>
    <name evidence="10" type="ORF">ARMGADRAFT_1079427</name>
</gene>
<evidence type="ECO:0000256" key="7">
    <source>
        <dbReference type="ARBA" id="ARBA00023242"/>
    </source>
</evidence>
<feature type="region of interest" description="Disordered" evidence="8">
    <location>
        <begin position="195"/>
        <end position="267"/>
    </location>
</feature>
<evidence type="ECO:0000313" key="10">
    <source>
        <dbReference type="EMBL" id="PBK93935.1"/>
    </source>
</evidence>
<evidence type="ECO:0000256" key="5">
    <source>
        <dbReference type="ARBA" id="ARBA00023163"/>
    </source>
</evidence>
<dbReference type="PANTHER" id="PTHR12707">
    <property type="entry name" value="PINN"/>
    <property type="match status" value="1"/>
</dbReference>
<dbReference type="PANTHER" id="PTHR12707:SF0">
    <property type="entry name" value="PININ"/>
    <property type="match status" value="1"/>
</dbReference>
<feature type="region of interest" description="Disordered" evidence="8">
    <location>
        <begin position="120"/>
        <end position="140"/>
    </location>
</feature>
<dbReference type="STRING" id="47427.A0A2H3DFC8"/>
<evidence type="ECO:0000256" key="8">
    <source>
        <dbReference type="SAM" id="MobiDB-lite"/>
    </source>
</evidence>
<dbReference type="EMBL" id="KZ293655">
    <property type="protein sequence ID" value="PBK93935.1"/>
    <property type="molecule type" value="Genomic_DNA"/>
</dbReference>
<evidence type="ECO:0000256" key="1">
    <source>
        <dbReference type="ARBA" id="ARBA00004123"/>
    </source>
</evidence>
<evidence type="ECO:0000256" key="6">
    <source>
        <dbReference type="ARBA" id="ARBA00023187"/>
    </source>
</evidence>
<comment type="subcellular location">
    <subcellularLocation>
        <location evidence="1">Nucleus</location>
    </subcellularLocation>
</comment>
<evidence type="ECO:0000256" key="3">
    <source>
        <dbReference type="ARBA" id="ARBA00022664"/>
    </source>
</evidence>
<proteinExistence type="inferred from homology"/>
<dbReference type="InParanoid" id="A0A2H3DFC8"/>
<evidence type="ECO:0000256" key="2">
    <source>
        <dbReference type="ARBA" id="ARBA00010386"/>
    </source>
</evidence>
<dbReference type="InterPro" id="IPR039853">
    <property type="entry name" value="Pinin"/>
</dbReference>
<feature type="region of interest" description="Disordered" evidence="8">
    <location>
        <begin position="33"/>
        <end position="80"/>
    </location>
</feature>
<dbReference type="OrthoDB" id="330772at2759"/>
<dbReference type="InterPro" id="IPR006786">
    <property type="entry name" value="Pinin_SDK_MemA"/>
</dbReference>
<keyword evidence="4" id="KW-0805">Transcription regulation</keyword>
<evidence type="ECO:0000259" key="9">
    <source>
        <dbReference type="Pfam" id="PF04696"/>
    </source>
</evidence>
<keyword evidence="6" id="KW-0508">mRNA splicing</keyword>
<keyword evidence="3" id="KW-0507">mRNA processing</keyword>
<dbReference type="GO" id="GO:0071013">
    <property type="term" value="C:catalytic step 2 spliceosome"/>
    <property type="evidence" value="ECO:0007669"/>
    <property type="project" value="TreeGrafter"/>
</dbReference>